<dbReference type="GO" id="GO:0003779">
    <property type="term" value="F:actin binding"/>
    <property type="evidence" value="ECO:0007669"/>
    <property type="project" value="UniProtKB-KW"/>
</dbReference>
<evidence type="ECO:0000313" key="5">
    <source>
        <dbReference type="Proteomes" id="UP000807306"/>
    </source>
</evidence>
<evidence type="ECO:0000313" key="4">
    <source>
        <dbReference type="EMBL" id="KAF9525907.1"/>
    </source>
</evidence>
<protein>
    <submittedName>
        <fullName evidence="4">Calponin homology domain-containing protein</fullName>
    </submittedName>
</protein>
<dbReference type="Pfam" id="PF00307">
    <property type="entry name" value="CH"/>
    <property type="match status" value="1"/>
</dbReference>
<reference evidence="4" key="1">
    <citation type="submission" date="2020-11" db="EMBL/GenBank/DDBJ databases">
        <authorList>
            <consortium name="DOE Joint Genome Institute"/>
            <person name="Ahrendt S."/>
            <person name="Riley R."/>
            <person name="Andreopoulos W."/>
            <person name="Labutti K."/>
            <person name="Pangilinan J."/>
            <person name="Ruiz-Duenas F.J."/>
            <person name="Barrasa J.M."/>
            <person name="Sanchez-Garcia M."/>
            <person name="Camarero S."/>
            <person name="Miyauchi S."/>
            <person name="Serrano A."/>
            <person name="Linde D."/>
            <person name="Babiker R."/>
            <person name="Drula E."/>
            <person name="Ayuso-Fernandez I."/>
            <person name="Pacheco R."/>
            <person name="Padilla G."/>
            <person name="Ferreira P."/>
            <person name="Barriuso J."/>
            <person name="Kellner H."/>
            <person name="Castanera R."/>
            <person name="Alfaro M."/>
            <person name="Ramirez L."/>
            <person name="Pisabarro A.G."/>
            <person name="Kuo A."/>
            <person name="Tritt A."/>
            <person name="Lipzen A."/>
            <person name="He G."/>
            <person name="Yan M."/>
            <person name="Ng V."/>
            <person name="Cullen D."/>
            <person name="Martin F."/>
            <person name="Rosso M.-N."/>
            <person name="Henrissat B."/>
            <person name="Hibbett D."/>
            <person name="Martinez A.T."/>
            <person name="Grigoriev I.V."/>
        </authorList>
    </citation>
    <scope>NUCLEOTIDE SEQUENCE</scope>
    <source>
        <strain evidence="4">CBS 506.95</strain>
    </source>
</reference>
<gene>
    <name evidence="4" type="ORF">CPB83DRAFT_858825</name>
</gene>
<dbReference type="PROSITE" id="PS00020">
    <property type="entry name" value="ACTININ_2"/>
    <property type="match status" value="1"/>
</dbReference>
<dbReference type="Proteomes" id="UP000807306">
    <property type="component" value="Unassembled WGS sequence"/>
</dbReference>
<dbReference type="InterPro" id="IPR036872">
    <property type="entry name" value="CH_dom_sf"/>
</dbReference>
<accession>A0A9P6EB97</accession>
<dbReference type="SUPFAM" id="SSF47576">
    <property type="entry name" value="Calponin-homology domain, CH-domain"/>
    <property type="match status" value="1"/>
</dbReference>
<name>A0A9P6EB97_9AGAR</name>
<dbReference type="AlphaFoldDB" id="A0A9P6EB97"/>
<keyword evidence="1" id="KW-0677">Repeat</keyword>
<dbReference type="InterPro" id="IPR001715">
    <property type="entry name" value="CH_dom"/>
</dbReference>
<dbReference type="EMBL" id="MU157878">
    <property type="protein sequence ID" value="KAF9525907.1"/>
    <property type="molecule type" value="Genomic_DNA"/>
</dbReference>
<sequence>MFREWHWRDFQEKLFCKWINAKFQSKNYPTIVSLVGGLSNGVALIHLLEIVDNTSLGRYNHNPRLRIQKIDNINIALQYIVSKEIQITNIGPEDIADGNHKLTLALVWILILRLER</sequence>
<dbReference type="OrthoDB" id="3001512at2759"/>
<keyword evidence="2" id="KW-0009">Actin-binding</keyword>
<organism evidence="4 5">
    <name type="scientific">Crepidotus variabilis</name>
    <dbReference type="NCBI Taxonomy" id="179855"/>
    <lineage>
        <taxon>Eukaryota</taxon>
        <taxon>Fungi</taxon>
        <taxon>Dikarya</taxon>
        <taxon>Basidiomycota</taxon>
        <taxon>Agaricomycotina</taxon>
        <taxon>Agaricomycetes</taxon>
        <taxon>Agaricomycetidae</taxon>
        <taxon>Agaricales</taxon>
        <taxon>Agaricineae</taxon>
        <taxon>Crepidotaceae</taxon>
        <taxon>Crepidotus</taxon>
    </lineage>
</organism>
<dbReference type="SMART" id="SM00033">
    <property type="entry name" value="CH"/>
    <property type="match status" value="1"/>
</dbReference>
<dbReference type="PANTHER" id="PTHR11915">
    <property type="entry name" value="SPECTRIN/FILAMIN RELATED CYTOSKELETAL PROTEIN"/>
    <property type="match status" value="1"/>
</dbReference>
<keyword evidence="5" id="KW-1185">Reference proteome</keyword>
<evidence type="ECO:0000259" key="3">
    <source>
        <dbReference type="PROSITE" id="PS50021"/>
    </source>
</evidence>
<dbReference type="InterPro" id="IPR001589">
    <property type="entry name" value="Actinin_actin-bd_CS"/>
</dbReference>
<evidence type="ECO:0000256" key="2">
    <source>
        <dbReference type="ARBA" id="ARBA00023203"/>
    </source>
</evidence>
<dbReference type="Gene3D" id="1.10.418.10">
    <property type="entry name" value="Calponin-like domain"/>
    <property type="match status" value="1"/>
</dbReference>
<dbReference type="PROSITE" id="PS50021">
    <property type="entry name" value="CH"/>
    <property type="match status" value="1"/>
</dbReference>
<comment type="caution">
    <text evidence="4">The sequence shown here is derived from an EMBL/GenBank/DDBJ whole genome shotgun (WGS) entry which is preliminary data.</text>
</comment>
<proteinExistence type="predicted"/>
<evidence type="ECO:0000256" key="1">
    <source>
        <dbReference type="ARBA" id="ARBA00022737"/>
    </source>
</evidence>
<feature type="domain" description="Calponin-homology (CH)" evidence="3">
    <location>
        <begin position="9"/>
        <end position="115"/>
    </location>
</feature>